<proteinExistence type="predicted"/>
<dbReference type="AlphaFoldDB" id="A0A445G4Y6"/>
<evidence type="ECO:0000313" key="2">
    <source>
        <dbReference type="Proteomes" id="UP000289340"/>
    </source>
</evidence>
<gene>
    <name evidence="1" type="ORF">D0Y65_045448</name>
</gene>
<comment type="caution">
    <text evidence="1">The sequence shown here is derived from an EMBL/GenBank/DDBJ whole genome shotgun (WGS) entry which is preliminary data.</text>
</comment>
<protein>
    <submittedName>
        <fullName evidence="1">Uncharacterized protein</fullName>
    </submittedName>
</protein>
<reference evidence="1 2" key="1">
    <citation type="submission" date="2018-09" db="EMBL/GenBank/DDBJ databases">
        <title>A high-quality reference genome of wild soybean provides a powerful tool to mine soybean genomes.</title>
        <authorList>
            <person name="Xie M."/>
            <person name="Chung C.Y.L."/>
            <person name="Li M.-W."/>
            <person name="Wong F.-L."/>
            <person name="Chan T.-F."/>
            <person name="Lam H.-M."/>
        </authorList>
    </citation>
    <scope>NUCLEOTIDE SEQUENCE [LARGE SCALE GENOMIC DNA]</scope>
    <source>
        <strain evidence="2">cv. W05</strain>
        <tissue evidence="1">Hypocotyl of etiolated seedlings</tissue>
    </source>
</reference>
<organism evidence="1 2">
    <name type="scientific">Glycine soja</name>
    <name type="common">Wild soybean</name>
    <dbReference type="NCBI Taxonomy" id="3848"/>
    <lineage>
        <taxon>Eukaryota</taxon>
        <taxon>Viridiplantae</taxon>
        <taxon>Streptophyta</taxon>
        <taxon>Embryophyta</taxon>
        <taxon>Tracheophyta</taxon>
        <taxon>Spermatophyta</taxon>
        <taxon>Magnoliopsida</taxon>
        <taxon>eudicotyledons</taxon>
        <taxon>Gunneridae</taxon>
        <taxon>Pentapetalae</taxon>
        <taxon>rosids</taxon>
        <taxon>fabids</taxon>
        <taxon>Fabales</taxon>
        <taxon>Fabaceae</taxon>
        <taxon>Papilionoideae</taxon>
        <taxon>50 kb inversion clade</taxon>
        <taxon>NPAAA clade</taxon>
        <taxon>indigoferoid/millettioid clade</taxon>
        <taxon>Phaseoleae</taxon>
        <taxon>Glycine</taxon>
        <taxon>Glycine subgen. Soja</taxon>
    </lineage>
</organism>
<dbReference type="Proteomes" id="UP000289340">
    <property type="component" value="Chromosome 17"/>
</dbReference>
<dbReference type="PANTHER" id="PTHR35121:SF4">
    <property type="entry name" value="SWIM-TYPE DOMAIN-CONTAINING PROTEIN"/>
    <property type="match status" value="1"/>
</dbReference>
<dbReference type="PANTHER" id="PTHR35121">
    <property type="entry name" value="HOMEODOMAIN PROTEIN 8, PUTATIVE-RELATED"/>
    <property type="match status" value="1"/>
</dbReference>
<dbReference type="EMBL" id="QZWG01000017">
    <property type="protein sequence ID" value="RZB56245.1"/>
    <property type="molecule type" value="Genomic_DNA"/>
</dbReference>
<accession>A0A445G4Y6</accession>
<evidence type="ECO:0000313" key="1">
    <source>
        <dbReference type="EMBL" id="RZB56245.1"/>
    </source>
</evidence>
<name>A0A445G4Y6_GLYSO</name>
<keyword evidence="2" id="KW-1185">Reference proteome</keyword>
<sequence length="88" mass="10072">MATGACQMMFQCVFEGSISLHDMEIERRPYHKNCGCALHNLNDGICSKACPQQRYVSFSKKTSWTDYCMHTTASKFSSHQSFLSKTRH</sequence>